<dbReference type="InterPro" id="IPR018060">
    <property type="entry name" value="HTH_AraC"/>
</dbReference>
<keyword evidence="2" id="KW-0238">DNA-binding</keyword>
<dbReference type="Gene3D" id="1.10.10.60">
    <property type="entry name" value="Homeodomain-like"/>
    <property type="match status" value="1"/>
</dbReference>
<evidence type="ECO:0000256" key="3">
    <source>
        <dbReference type="ARBA" id="ARBA00023163"/>
    </source>
</evidence>
<keyword evidence="1" id="KW-0805">Transcription regulation</keyword>
<dbReference type="PRINTS" id="PR00032">
    <property type="entry name" value="HTHARAC"/>
</dbReference>
<keyword evidence="3" id="KW-0804">Transcription</keyword>
<evidence type="ECO:0000313" key="6">
    <source>
        <dbReference type="Proteomes" id="UP001597044"/>
    </source>
</evidence>
<dbReference type="PANTHER" id="PTHR47894:SF1">
    <property type="entry name" value="HTH-TYPE TRANSCRIPTIONAL REGULATOR VQSM"/>
    <property type="match status" value="1"/>
</dbReference>
<dbReference type="Pfam" id="PF12833">
    <property type="entry name" value="HTH_18"/>
    <property type="match status" value="1"/>
</dbReference>
<evidence type="ECO:0000256" key="1">
    <source>
        <dbReference type="ARBA" id="ARBA00023015"/>
    </source>
</evidence>
<dbReference type="SUPFAM" id="SSF46689">
    <property type="entry name" value="Homeodomain-like"/>
    <property type="match status" value="1"/>
</dbReference>
<dbReference type="Proteomes" id="UP001597044">
    <property type="component" value="Unassembled WGS sequence"/>
</dbReference>
<sequence length="52" mass="6023">MNYHCPLTRLVIDKILSITAIANELGFNDARDFRRAFKRWTGMAPSSVRKKI</sequence>
<reference evidence="6" key="1">
    <citation type="journal article" date="2019" name="Int. J. Syst. Evol. Microbiol.">
        <title>The Global Catalogue of Microorganisms (GCM) 10K type strain sequencing project: providing services to taxonomists for standard genome sequencing and annotation.</title>
        <authorList>
            <consortium name="The Broad Institute Genomics Platform"/>
            <consortium name="The Broad Institute Genome Sequencing Center for Infectious Disease"/>
            <person name="Wu L."/>
            <person name="Ma J."/>
        </authorList>
    </citation>
    <scope>NUCLEOTIDE SEQUENCE [LARGE SCALE GENOMIC DNA]</scope>
    <source>
        <strain evidence="6">CCUG 63419</strain>
    </source>
</reference>
<accession>A0ABW3HDQ6</accession>
<keyword evidence="6" id="KW-1185">Reference proteome</keyword>
<evidence type="ECO:0000313" key="5">
    <source>
        <dbReference type="EMBL" id="MFD0949304.1"/>
    </source>
</evidence>
<gene>
    <name evidence="5" type="ORF">ACFQ0F_02675</name>
</gene>
<name>A0ABW3HDQ6_9GAMM</name>
<feature type="domain" description="HTH araC/xylS-type" evidence="4">
    <location>
        <begin position="10"/>
        <end position="51"/>
    </location>
</feature>
<dbReference type="PANTHER" id="PTHR47894">
    <property type="entry name" value="HTH-TYPE TRANSCRIPTIONAL REGULATOR GADX"/>
    <property type="match status" value="1"/>
</dbReference>
<proteinExistence type="predicted"/>
<protein>
    <submittedName>
        <fullName evidence="5">Helix-turn-helix domain-containing protein</fullName>
    </submittedName>
</protein>
<dbReference type="EMBL" id="JBHTIT010000001">
    <property type="protein sequence ID" value="MFD0949304.1"/>
    <property type="molecule type" value="Genomic_DNA"/>
</dbReference>
<dbReference type="InterPro" id="IPR009057">
    <property type="entry name" value="Homeodomain-like_sf"/>
</dbReference>
<organism evidence="5 6">
    <name type="scientific">Paraperlucidibaca wandonensis</name>
    <dbReference type="NCBI Taxonomy" id="1268273"/>
    <lineage>
        <taxon>Bacteria</taxon>
        <taxon>Pseudomonadati</taxon>
        <taxon>Pseudomonadota</taxon>
        <taxon>Gammaproteobacteria</taxon>
        <taxon>Moraxellales</taxon>
        <taxon>Moraxellaceae</taxon>
        <taxon>Paraperlucidibaca</taxon>
    </lineage>
</organism>
<evidence type="ECO:0000256" key="2">
    <source>
        <dbReference type="ARBA" id="ARBA00023125"/>
    </source>
</evidence>
<dbReference type="RefSeq" id="WP_379068842.1">
    <property type="nucleotide sequence ID" value="NZ_JBHTIT010000001.1"/>
</dbReference>
<evidence type="ECO:0000259" key="4">
    <source>
        <dbReference type="PROSITE" id="PS01124"/>
    </source>
</evidence>
<comment type="caution">
    <text evidence="5">The sequence shown here is derived from an EMBL/GenBank/DDBJ whole genome shotgun (WGS) entry which is preliminary data.</text>
</comment>
<dbReference type="InterPro" id="IPR020449">
    <property type="entry name" value="Tscrpt_reg_AraC-type_HTH"/>
</dbReference>
<dbReference type="PROSITE" id="PS01124">
    <property type="entry name" value="HTH_ARAC_FAMILY_2"/>
    <property type="match status" value="1"/>
</dbReference>